<name>A0A3D8Q4U3_9HELO</name>
<organism evidence="8 9">
    <name type="scientific">Coleophoma crateriformis</name>
    <dbReference type="NCBI Taxonomy" id="565419"/>
    <lineage>
        <taxon>Eukaryota</taxon>
        <taxon>Fungi</taxon>
        <taxon>Dikarya</taxon>
        <taxon>Ascomycota</taxon>
        <taxon>Pezizomycotina</taxon>
        <taxon>Leotiomycetes</taxon>
        <taxon>Helotiales</taxon>
        <taxon>Dermateaceae</taxon>
        <taxon>Coleophoma</taxon>
    </lineage>
</organism>
<evidence type="ECO:0000259" key="7">
    <source>
        <dbReference type="PROSITE" id="PS50048"/>
    </source>
</evidence>
<dbReference type="GO" id="GO:0006351">
    <property type="term" value="P:DNA-templated transcription"/>
    <property type="evidence" value="ECO:0007669"/>
    <property type="project" value="InterPro"/>
</dbReference>
<dbReference type="PROSITE" id="PS50048">
    <property type="entry name" value="ZN2_CY6_FUNGAL_2"/>
    <property type="match status" value="1"/>
</dbReference>
<dbReference type="GO" id="GO:0008270">
    <property type="term" value="F:zinc ion binding"/>
    <property type="evidence" value="ECO:0007669"/>
    <property type="project" value="InterPro"/>
</dbReference>
<evidence type="ECO:0000256" key="5">
    <source>
        <dbReference type="ARBA" id="ARBA00023242"/>
    </source>
</evidence>
<feature type="region of interest" description="Disordered" evidence="6">
    <location>
        <begin position="37"/>
        <end position="86"/>
    </location>
</feature>
<keyword evidence="2" id="KW-0479">Metal-binding</keyword>
<dbReference type="GO" id="GO:0003677">
    <property type="term" value="F:DNA binding"/>
    <property type="evidence" value="ECO:0007669"/>
    <property type="project" value="InterPro"/>
</dbReference>
<dbReference type="GO" id="GO:0005634">
    <property type="term" value="C:nucleus"/>
    <property type="evidence" value="ECO:0007669"/>
    <property type="project" value="UniProtKB-SubCell"/>
</dbReference>
<comment type="caution">
    <text evidence="8">The sequence shown here is derived from an EMBL/GenBank/DDBJ whole genome shotgun (WGS) entry which is preliminary data.</text>
</comment>
<dbReference type="SUPFAM" id="SSF57701">
    <property type="entry name" value="Zn2/Cys6 DNA-binding domain"/>
    <property type="match status" value="1"/>
</dbReference>
<accession>A0A3D8Q4U3</accession>
<feature type="region of interest" description="Disordered" evidence="6">
    <location>
        <begin position="155"/>
        <end position="176"/>
    </location>
</feature>
<dbReference type="InterPro" id="IPR007219">
    <property type="entry name" value="XnlR_reg_dom"/>
</dbReference>
<feature type="region of interest" description="Disordered" evidence="6">
    <location>
        <begin position="1"/>
        <end position="22"/>
    </location>
</feature>
<evidence type="ECO:0000256" key="4">
    <source>
        <dbReference type="ARBA" id="ARBA00023163"/>
    </source>
</evidence>
<dbReference type="EMBL" id="PDLN01000024">
    <property type="protein sequence ID" value="RDW56833.1"/>
    <property type="molecule type" value="Genomic_DNA"/>
</dbReference>
<dbReference type="Pfam" id="PF00172">
    <property type="entry name" value="Zn_clus"/>
    <property type="match status" value="1"/>
</dbReference>
<dbReference type="SMART" id="SM00066">
    <property type="entry name" value="GAL4"/>
    <property type="match status" value="1"/>
</dbReference>
<keyword evidence="5" id="KW-0539">Nucleus</keyword>
<dbReference type="CDD" id="cd00067">
    <property type="entry name" value="GAL4"/>
    <property type="match status" value="1"/>
</dbReference>
<gene>
    <name evidence="8" type="ORF">BP5796_12900</name>
</gene>
<dbReference type="AlphaFoldDB" id="A0A3D8Q4U3"/>
<proteinExistence type="predicted"/>
<reference evidence="8 9" key="1">
    <citation type="journal article" date="2018" name="IMA Fungus">
        <title>IMA Genome-F 9: Draft genome sequence of Annulohypoxylon stygium, Aspergillus mulundensis, Berkeleyomyces basicola (syn. Thielaviopsis basicola), Ceratocystis smalleyi, two Cercospora beticola strains, Coleophoma cylindrospora, Fusarium fracticaudum, Phialophora cf. hyalina, and Morchella septimelata.</title>
        <authorList>
            <person name="Wingfield B.D."/>
            <person name="Bills G.F."/>
            <person name="Dong Y."/>
            <person name="Huang W."/>
            <person name="Nel W.J."/>
            <person name="Swalarsk-Parry B.S."/>
            <person name="Vaghefi N."/>
            <person name="Wilken P.M."/>
            <person name="An Z."/>
            <person name="de Beer Z.W."/>
            <person name="De Vos L."/>
            <person name="Chen L."/>
            <person name="Duong T.A."/>
            <person name="Gao Y."/>
            <person name="Hammerbacher A."/>
            <person name="Kikkert J.R."/>
            <person name="Li Y."/>
            <person name="Li H."/>
            <person name="Li K."/>
            <person name="Li Q."/>
            <person name="Liu X."/>
            <person name="Ma X."/>
            <person name="Naidoo K."/>
            <person name="Pethybridge S.J."/>
            <person name="Sun J."/>
            <person name="Steenkamp E.T."/>
            <person name="van der Nest M.A."/>
            <person name="van Wyk S."/>
            <person name="Wingfield M.J."/>
            <person name="Xiong C."/>
            <person name="Yue Q."/>
            <person name="Zhang X."/>
        </authorList>
    </citation>
    <scope>NUCLEOTIDE SEQUENCE [LARGE SCALE GENOMIC DNA]</scope>
    <source>
        <strain evidence="8 9">BP5796</strain>
    </source>
</reference>
<feature type="domain" description="Zn(2)-C6 fungal-type" evidence="7">
    <location>
        <begin position="90"/>
        <end position="120"/>
    </location>
</feature>
<dbReference type="OrthoDB" id="5376052at2759"/>
<dbReference type="Pfam" id="PF04082">
    <property type="entry name" value="Fungal_trans"/>
    <property type="match status" value="1"/>
</dbReference>
<dbReference type="Gene3D" id="4.10.240.10">
    <property type="entry name" value="Zn(2)-C6 fungal-type DNA-binding domain"/>
    <property type="match status" value="1"/>
</dbReference>
<dbReference type="PROSITE" id="PS00463">
    <property type="entry name" value="ZN2_CY6_FUNGAL_1"/>
    <property type="match status" value="1"/>
</dbReference>
<dbReference type="Proteomes" id="UP000256328">
    <property type="component" value="Unassembled WGS sequence"/>
</dbReference>
<keyword evidence="3" id="KW-0805">Transcription regulation</keyword>
<dbReference type="InterPro" id="IPR001138">
    <property type="entry name" value="Zn2Cys6_DnaBD"/>
</dbReference>
<feature type="region of interest" description="Disordered" evidence="6">
    <location>
        <begin position="235"/>
        <end position="254"/>
    </location>
</feature>
<keyword evidence="4" id="KW-0804">Transcription</keyword>
<evidence type="ECO:0000256" key="2">
    <source>
        <dbReference type="ARBA" id="ARBA00022723"/>
    </source>
</evidence>
<feature type="region of interest" description="Disordered" evidence="6">
    <location>
        <begin position="190"/>
        <end position="217"/>
    </location>
</feature>
<feature type="compositionally biased region" description="Polar residues" evidence="6">
    <location>
        <begin position="159"/>
        <end position="168"/>
    </location>
</feature>
<dbReference type="PANTHER" id="PTHR47338">
    <property type="entry name" value="ZN(II)2CYS6 TRANSCRIPTION FACTOR (EUROFUNG)-RELATED"/>
    <property type="match status" value="1"/>
</dbReference>
<dbReference type="CDD" id="cd12148">
    <property type="entry name" value="fungal_TF_MHR"/>
    <property type="match status" value="1"/>
</dbReference>
<sequence length="798" mass="89461">MGADSYAESPSHQSTCRGASMSSVPFFSPRTITCTEPTCSLFCPPPRMSSQKRRRSTGTLASPDHPDDQSTHPASDTADEGDDGSSSLTACIKCKTRKVKCDKARPSCGWCRQNGQVCWYNKKQKPGPPRGSAQVLVRRIDHLESMLQTLGDRLDHVPQSRQGPSSIEVNEPDDINGHPTLPAVLVSRESVPEASPAIEDSAPGVPESHVNDFPSDSPFRENLMSGDTMTWTETTLSPPSGLAGKPKSSEPGLPPRNELYILVDLYFKHINTWSPLLDRSTTFDILSTSSVPDEADLVLLYAIAQVTMKFSQNPRHTPQLREQFHATAKRRIQVYGLEHTNIRALQALLLLAINTLGTSNGPEGMNIIALIARNLTNLGLGHEQRFYLVAPRQDVKDTAQAFTLQQPQSWIEDEERRRLLWIVYAMDRYATAGTTGSFVLDESLVDTQLPCRYDLFSRNEPVETRWFRRDRPFERTVDVTETLGSFSHHCEVMRILTQVHDFMRTPLDVRSVSKVDQWKQTYTDLDSYLAKWAYSLPGEFSQISQFCHSDTKSKISNWIILHAAFVITSIRLHSPAAFPPLHSELFQPSYSAMQKCLAAVTSLKELVMDVIDTNMLDLLGPVFADAMWIAARLLIVHASIPEHRLNHDVFFFIAALDQMSQYWPVCDRYTSMLQCVLVNHMENMNPAGSGAMTGSHSPSHHHKARMLGNMRKVAYNIPILMSERRTSVLHPSIIKPLASNELEYFDVFGSFNYPRLPPAAYRVSNYGTVVPIEGSPPLDFKAPDPQSDWTTFRKEAEG</sequence>
<dbReference type="InterPro" id="IPR036864">
    <property type="entry name" value="Zn2-C6_fun-type_DNA-bd_sf"/>
</dbReference>
<dbReference type="GO" id="GO:0000981">
    <property type="term" value="F:DNA-binding transcription factor activity, RNA polymerase II-specific"/>
    <property type="evidence" value="ECO:0007669"/>
    <property type="project" value="InterPro"/>
</dbReference>
<evidence type="ECO:0000256" key="1">
    <source>
        <dbReference type="ARBA" id="ARBA00004123"/>
    </source>
</evidence>
<protein>
    <recommendedName>
        <fullName evidence="7">Zn(2)-C6 fungal-type domain-containing protein</fullName>
    </recommendedName>
</protein>
<evidence type="ECO:0000256" key="3">
    <source>
        <dbReference type="ARBA" id="ARBA00023015"/>
    </source>
</evidence>
<dbReference type="InterPro" id="IPR050815">
    <property type="entry name" value="TF_fung"/>
</dbReference>
<feature type="compositionally biased region" description="Polar residues" evidence="6">
    <location>
        <begin position="8"/>
        <end position="22"/>
    </location>
</feature>
<dbReference type="PANTHER" id="PTHR47338:SF28">
    <property type="entry name" value="C6 TRANSCRIPTION FACTOR"/>
    <property type="match status" value="1"/>
</dbReference>
<evidence type="ECO:0000313" key="8">
    <source>
        <dbReference type="EMBL" id="RDW56833.1"/>
    </source>
</evidence>
<keyword evidence="9" id="KW-1185">Reference proteome</keyword>
<evidence type="ECO:0000313" key="9">
    <source>
        <dbReference type="Proteomes" id="UP000256328"/>
    </source>
</evidence>
<comment type="subcellular location">
    <subcellularLocation>
        <location evidence="1">Nucleus</location>
    </subcellularLocation>
</comment>
<evidence type="ECO:0000256" key="6">
    <source>
        <dbReference type="SAM" id="MobiDB-lite"/>
    </source>
</evidence>